<dbReference type="HOGENOM" id="CLU_034078_3_0_9"/>
<evidence type="ECO:0000256" key="2">
    <source>
        <dbReference type="PIRSR" id="PIRSR605754-1"/>
    </source>
</evidence>
<dbReference type="CDD" id="cd05826">
    <property type="entry name" value="Sortase_B"/>
    <property type="match status" value="1"/>
</dbReference>
<dbReference type="InterPro" id="IPR009835">
    <property type="entry name" value="SrtB"/>
</dbReference>
<evidence type="ECO:0000256" key="3">
    <source>
        <dbReference type="SAM" id="Phobius"/>
    </source>
</evidence>
<dbReference type="STRING" id="626523.GCWU000342_01898"/>
<evidence type="ECO:0000313" key="5">
    <source>
        <dbReference type="Proteomes" id="UP000003494"/>
    </source>
</evidence>
<feature type="active site" description="Proton donor/acceptor" evidence="2">
    <location>
        <position position="158"/>
    </location>
</feature>
<dbReference type="Pfam" id="PF04203">
    <property type="entry name" value="Sortase"/>
    <property type="match status" value="1"/>
</dbReference>
<dbReference type="Gene3D" id="2.40.260.10">
    <property type="entry name" value="Sortase"/>
    <property type="match status" value="1"/>
</dbReference>
<keyword evidence="5" id="KW-1185">Reference proteome</keyword>
<gene>
    <name evidence="4" type="ORF">GCWU000342_01898</name>
</gene>
<dbReference type="InterPro" id="IPR023365">
    <property type="entry name" value="Sortase_dom-sf"/>
</dbReference>
<name>C4GD53_9FIRM</name>
<dbReference type="MEROPS" id="C60.002"/>
<sequence>MQLIGSSMREIKQEPKKEKRKKSGIVYNILIAVCFLVIVYSGGRILLTLKDYHDSEQVYQNARGAVTVADSSKGQAKEWYQQVMVDFPELLKQNDTVKAWIYMENNDHVNYPVLYKENDDNYWLRKSMDGKYAIAGSIFLEGKNRPNFEDYHSLVYGHQMNNKTMFGSLSDYKDDPNYYQDHQYFQIIRGDVVYRYQVFAWSDQNEDSDVYAVFKDKGEDYANHLKLLEKDAMTKTDVQVSADDKVVTLSTCSKTSDRFIVSGKRVAAYVYASGQLLDEAQANAYESQNP</sequence>
<organism evidence="4 5">
    <name type="scientific">Shuttleworthella satelles DSM 14600</name>
    <dbReference type="NCBI Taxonomy" id="626523"/>
    <lineage>
        <taxon>Bacteria</taxon>
        <taxon>Bacillati</taxon>
        <taxon>Bacillota</taxon>
        <taxon>Clostridia</taxon>
        <taxon>Lachnospirales</taxon>
        <taxon>Lachnospiraceae</taxon>
        <taxon>Shuttleworthella</taxon>
    </lineage>
</organism>
<accession>C4GD53</accession>
<keyword evidence="1" id="KW-0378">Hydrolase</keyword>
<dbReference type="SUPFAM" id="SSF63817">
    <property type="entry name" value="Sortase"/>
    <property type="match status" value="1"/>
</dbReference>
<keyword evidence="3" id="KW-0812">Transmembrane</keyword>
<dbReference type="InterPro" id="IPR005754">
    <property type="entry name" value="Sortase"/>
</dbReference>
<keyword evidence="3" id="KW-0472">Membrane</keyword>
<protein>
    <submittedName>
        <fullName evidence="4">Sortase, SrtB family</fullName>
    </submittedName>
</protein>
<evidence type="ECO:0000313" key="4">
    <source>
        <dbReference type="EMBL" id="EEP27903.1"/>
    </source>
</evidence>
<dbReference type="Proteomes" id="UP000003494">
    <property type="component" value="Unassembled WGS sequence"/>
</dbReference>
<feature type="active site" description="Acyl-thioester intermediate" evidence="2">
    <location>
        <position position="252"/>
    </location>
</feature>
<comment type="caution">
    <text evidence="4">The sequence shown here is derived from an EMBL/GenBank/DDBJ whole genome shotgun (WGS) entry which is preliminary data.</text>
</comment>
<reference evidence="4" key="1">
    <citation type="submission" date="2009-04" db="EMBL/GenBank/DDBJ databases">
        <authorList>
            <person name="Weinstock G."/>
            <person name="Sodergren E."/>
            <person name="Clifton S."/>
            <person name="Fulton L."/>
            <person name="Fulton B."/>
            <person name="Courtney L."/>
            <person name="Fronick C."/>
            <person name="Harrison M."/>
            <person name="Strong C."/>
            <person name="Farmer C."/>
            <person name="Delahaunty K."/>
            <person name="Markovic C."/>
            <person name="Hall O."/>
            <person name="Minx P."/>
            <person name="Tomlinson C."/>
            <person name="Mitreva M."/>
            <person name="Nelson J."/>
            <person name="Hou S."/>
            <person name="Wollam A."/>
            <person name="Pepin K.H."/>
            <person name="Johnson M."/>
            <person name="Bhonagiri V."/>
            <person name="Nash W.E."/>
            <person name="Warren W."/>
            <person name="Chinwalla A."/>
            <person name="Mardis E.R."/>
            <person name="Wilson R.K."/>
        </authorList>
    </citation>
    <scope>NUCLEOTIDE SEQUENCE [LARGE SCALE GENOMIC DNA]</scope>
    <source>
        <strain evidence="4">DSM 14600</strain>
    </source>
</reference>
<dbReference type="GO" id="GO:0016787">
    <property type="term" value="F:hydrolase activity"/>
    <property type="evidence" value="ECO:0007669"/>
    <property type="project" value="UniProtKB-KW"/>
</dbReference>
<feature type="transmembrane region" description="Helical" evidence="3">
    <location>
        <begin position="25"/>
        <end position="47"/>
    </location>
</feature>
<dbReference type="EMBL" id="ACIP02000004">
    <property type="protein sequence ID" value="EEP27903.1"/>
    <property type="molecule type" value="Genomic_DNA"/>
</dbReference>
<dbReference type="AlphaFoldDB" id="C4GD53"/>
<dbReference type="eggNOG" id="COG4509">
    <property type="taxonomic scope" value="Bacteria"/>
</dbReference>
<evidence type="ECO:0000256" key="1">
    <source>
        <dbReference type="ARBA" id="ARBA00022801"/>
    </source>
</evidence>
<keyword evidence="3" id="KW-1133">Transmembrane helix</keyword>
<proteinExistence type="predicted"/>